<gene>
    <name evidence="3" type="ORF">ETSY2_17010</name>
</gene>
<protein>
    <recommendedName>
        <fullName evidence="2">Cas12f1-like TNB domain-containing protein</fullName>
    </recommendedName>
</protein>
<dbReference type="HOGENOM" id="CLU_032903_3_6_7"/>
<dbReference type="EMBL" id="AZHX01000690">
    <property type="protein sequence ID" value="ETX06450.1"/>
    <property type="molecule type" value="Genomic_DNA"/>
</dbReference>
<evidence type="ECO:0000259" key="2">
    <source>
        <dbReference type="Pfam" id="PF07282"/>
    </source>
</evidence>
<dbReference type="PATRIC" id="fig|1429439.4.peg.2888"/>
<accession>W4M8C4</accession>
<sequence length="121" mass="13680">MVVLEDLTGIRERTNQQKRGKMEKRRSNAWAFYQLKEFIGYKANLASVPVVLHDPRYTSKMCHSCLHIGARSGKRFACQHCGYSGDADDNAAKNLETLGLNVMQPHGPWLMCPWTPMPQGS</sequence>
<comment type="caution">
    <text evidence="3">The sequence shown here is derived from an EMBL/GenBank/DDBJ whole genome shotgun (WGS) entry which is preliminary data.</text>
</comment>
<proteinExistence type="predicted"/>
<dbReference type="NCBIfam" id="TIGR01766">
    <property type="entry name" value="IS200/IS605 family accessory protein TnpB-like domain"/>
    <property type="match status" value="1"/>
</dbReference>
<keyword evidence="4" id="KW-1185">Reference proteome</keyword>
<evidence type="ECO:0000313" key="4">
    <source>
        <dbReference type="Proteomes" id="UP000019140"/>
    </source>
</evidence>
<dbReference type="InterPro" id="IPR010095">
    <property type="entry name" value="Cas12f1-like_TNB"/>
</dbReference>
<dbReference type="GO" id="GO:0003677">
    <property type="term" value="F:DNA binding"/>
    <property type="evidence" value="ECO:0007669"/>
    <property type="project" value="UniProtKB-KW"/>
</dbReference>
<dbReference type="Proteomes" id="UP000019140">
    <property type="component" value="Unassembled WGS sequence"/>
</dbReference>
<evidence type="ECO:0000256" key="1">
    <source>
        <dbReference type="ARBA" id="ARBA00023125"/>
    </source>
</evidence>
<feature type="domain" description="Cas12f1-like TNB" evidence="2">
    <location>
        <begin position="32"/>
        <end position="95"/>
    </location>
</feature>
<organism evidence="3 4">
    <name type="scientific">Candidatus Entotheonella gemina</name>
    <dbReference type="NCBI Taxonomy" id="1429439"/>
    <lineage>
        <taxon>Bacteria</taxon>
        <taxon>Pseudomonadati</taxon>
        <taxon>Nitrospinota/Tectimicrobiota group</taxon>
        <taxon>Candidatus Tectimicrobiota</taxon>
        <taxon>Candidatus Entotheonellia</taxon>
        <taxon>Candidatus Entotheonellales</taxon>
        <taxon>Candidatus Entotheonellaceae</taxon>
        <taxon>Candidatus Entotheonella</taxon>
    </lineage>
</organism>
<dbReference type="Pfam" id="PF07282">
    <property type="entry name" value="Cas12f1-like_TNB"/>
    <property type="match status" value="1"/>
</dbReference>
<dbReference type="AlphaFoldDB" id="W4M8C4"/>
<reference evidence="3 4" key="1">
    <citation type="journal article" date="2014" name="Nature">
        <title>An environmental bacterial taxon with a large and distinct metabolic repertoire.</title>
        <authorList>
            <person name="Wilson M.C."/>
            <person name="Mori T."/>
            <person name="Ruckert C."/>
            <person name="Uria A.R."/>
            <person name="Helf M.J."/>
            <person name="Takada K."/>
            <person name="Gernert C."/>
            <person name="Steffens U.A."/>
            <person name="Heycke N."/>
            <person name="Schmitt S."/>
            <person name="Rinke C."/>
            <person name="Helfrich E.J."/>
            <person name="Brachmann A.O."/>
            <person name="Gurgui C."/>
            <person name="Wakimoto T."/>
            <person name="Kracht M."/>
            <person name="Crusemann M."/>
            <person name="Hentschel U."/>
            <person name="Abe I."/>
            <person name="Matsunaga S."/>
            <person name="Kalinowski J."/>
            <person name="Takeyama H."/>
            <person name="Piel J."/>
        </authorList>
    </citation>
    <scope>NUCLEOTIDE SEQUENCE [LARGE SCALE GENOMIC DNA]</scope>
    <source>
        <strain evidence="4">TSY2</strain>
    </source>
</reference>
<evidence type="ECO:0000313" key="3">
    <source>
        <dbReference type="EMBL" id="ETX06450.1"/>
    </source>
</evidence>
<keyword evidence="1" id="KW-0238">DNA-binding</keyword>
<name>W4M8C4_9BACT</name>